<keyword evidence="26" id="KW-1185">Reference proteome</keyword>
<dbReference type="InterPro" id="IPR018109">
    <property type="entry name" value="Folylpolyglutamate_synth_CS"/>
</dbReference>
<evidence type="ECO:0000256" key="5">
    <source>
        <dbReference type="ARBA" id="ARBA00008276"/>
    </source>
</evidence>
<reference evidence="25 26" key="1">
    <citation type="submission" date="2019-09" db="EMBL/GenBank/DDBJ databases">
        <title>Genomes of family Cryomorphaceae.</title>
        <authorList>
            <person name="Bowman J.P."/>
        </authorList>
    </citation>
    <scope>NUCLEOTIDE SEQUENCE [LARGE SCALE GENOMIC DNA]</scope>
    <source>
        <strain evidence="25 26">LMG 25704</strain>
    </source>
</reference>
<dbReference type="GO" id="GO:0005737">
    <property type="term" value="C:cytoplasm"/>
    <property type="evidence" value="ECO:0007669"/>
    <property type="project" value="TreeGrafter"/>
</dbReference>
<dbReference type="Gene3D" id="3.40.1190.10">
    <property type="entry name" value="Mur-like, catalytic domain"/>
    <property type="match status" value="1"/>
</dbReference>
<dbReference type="GO" id="GO:0005524">
    <property type="term" value="F:ATP binding"/>
    <property type="evidence" value="ECO:0007669"/>
    <property type="project" value="UniProtKB-KW"/>
</dbReference>
<evidence type="ECO:0000256" key="6">
    <source>
        <dbReference type="ARBA" id="ARBA00013023"/>
    </source>
</evidence>
<dbReference type="FunFam" id="3.40.1190.10:FF:000011">
    <property type="entry name" value="Folylpolyglutamate synthase/dihydrofolate synthase"/>
    <property type="match status" value="1"/>
</dbReference>
<evidence type="ECO:0000256" key="8">
    <source>
        <dbReference type="ARBA" id="ARBA00019357"/>
    </source>
</evidence>
<comment type="pathway">
    <text evidence="4">Cofactor biosynthesis; tetrahydrofolylpolyglutamate biosynthesis.</text>
</comment>
<dbReference type="SUPFAM" id="SSF53244">
    <property type="entry name" value="MurD-like peptide ligases, peptide-binding domain"/>
    <property type="match status" value="1"/>
</dbReference>
<dbReference type="EC" id="6.3.2.12" evidence="6"/>
<comment type="cofactor">
    <cofactor evidence="1">
        <name>Mg(2+)</name>
        <dbReference type="ChEBI" id="CHEBI:18420"/>
    </cofactor>
</comment>
<dbReference type="Proteomes" id="UP000468650">
    <property type="component" value="Unassembled WGS sequence"/>
</dbReference>
<dbReference type="PANTHER" id="PTHR11136">
    <property type="entry name" value="FOLYLPOLYGLUTAMATE SYNTHASE-RELATED"/>
    <property type="match status" value="1"/>
</dbReference>
<dbReference type="OrthoDB" id="9809356at2"/>
<comment type="catalytic activity">
    <reaction evidence="21">
        <text>7,8-dihydropteroate + L-glutamate + ATP = 7,8-dihydrofolate + ADP + phosphate + H(+)</text>
        <dbReference type="Rhea" id="RHEA:23584"/>
        <dbReference type="ChEBI" id="CHEBI:15378"/>
        <dbReference type="ChEBI" id="CHEBI:17839"/>
        <dbReference type="ChEBI" id="CHEBI:29985"/>
        <dbReference type="ChEBI" id="CHEBI:30616"/>
        <dbReference type="ChEBI" id="CHEBI:43474"/>
        <dbReference type="ChEBI" id="CHEBI:57451"/>
        <dbReference type="ChEBI" id="CHEBI:456216"/>
        <dbReference type="EC" id="6.3.2.12"/>
    </reaction>
</comment>
<evidence type="ECO:0000256" key="17">
    <source>
        <dbReference type="ARBA" id="ARBA00032510"/>
    </source>
</evidence>
<dbReference type="GO" id="GO:0008841">
    <property type="term" value="F:dihydrofolate synthase activity"/>
    <property type="evidence" value="ECO:0007669"/>
    <property type="project" value="UniProtKB-EC"/>
</dbReference>
<proteinExistence type="inferred from homology"/>
<keyword evidence="13" id="KW-0460">Magnesium</keyword>
<comment type="similarity">
    <text evidence="5 22">Belongs to the folylpolyglutamate synthase family.</text>
</comment>
<dbReference type="PIRSF" id="PIRSF001563">
    <property type="entry name" value="Folylpolyglu_synth"/>
    <property type="match status" value="1"/>
</dbReference>
<evidence type="ECO:0000256" key="19">
    <source>
        <dbReference type="ARBA" id="ARBA00047808"/>
    </source>
</evidence>
<dbReference type="InterPro" id="IPR036565">
    <property type="entry name" value="Mur-like_cat_sf"/>
</dbReference>
<evidence type="ECO:0000256" key="12">
    <source>
        <dbReference type="ARBA" id="ARBA00022840"/>
    </source>
</evidence>
<evidence type="ECO:0000256" key="15">
    <source>
        <dbReference type="ARBA" id="ARBA00030048"/>
    </source>
</evidence>
<dbReference type="GO" id="GO:0046656">
    <property type="term" value="P:folic acid biosynthetic process"/>
    <property type="evidence" value="ECO:0007669"/>
    <property type="project" value="UniProtKB-KW"/>
</dbReference>
<dbReference type="Pfam" id="PF02875">
    <property type="entry name" value="Mur_ligase_C"/>
    <property type="match status" value="1"/>
</dbReference>
<evidence type="ECO:0000313" key="26">
    <source>
        <dbReference type="Proteomes" id="UP000468650"/>
    </source>
</evidence>
<sequence length="420" mass="46118">MSKLALSSTTSSRTSTLNKFQETVNWLYNQLPVYQRSGGANYKIDLSKTHALMEHLGHPEKRFKSIHVAGTNGKGSVSHMLASIFQEAGYKVGLYTSPHLRDFRERVKINGVMISKEEVIEFVDTHKSAFQALELSFFEMTVGLAFDCFVNHQVDIAIVEVGMGGRLDSTNVITPEVSVITNIGLDHQAFLGNDIATIAGEKAGIIKPGIPVVIGQRQVETTPVFLKAAAQNDAPILWADEAIRTNYSTDLKGEYQVHNVRTAVAAVHQQELFEIEETHVKAGLRNVVENTGLLGRWQILSTNPLTICDTGHNADGIRFIINQLENTPHEHLHLVWGMVNDKDIDSVLRMLPTKATYYFCKPDIPRGLDAETLHSAAKKIGLQGKAHTSVKNALIAAKAIAGKEDLIFVGGSTFVVAEVV</sequence>
<evidence type="ECO:0000256" key="14">
    <source>
        <dbReference type="ARBA" id="ARBA00022909"/>
    </source>
</evidence>
<accession>A0A6N6RL32</accession>
<name>A0A6N6RL32_9FLAO</name>
<dbReference type="GO" id="GO:0046872">
    <property type="term" value="F:metal ion binding"/>
    <property type="evidence" value="ECO:0007669"/>
    <property type="project" value="UniProtKB-KW"/>
</dbReference>
<evidence type="ECO:0000256" key="18">
    <source>
        <dbReference type="ARBA" id="ARBA00047493"/>
    </source>
</evidence>
<dbReference type="GO" id="GO:0004326">
    <property type="term" value="F:tetrahydrofolylpolyglutamate synthase activity"/>
    <property type="evidence" value="ECO:0007669"/>
    <property type="project" value="UniProtKB-EC"/>
</dbReference>
<evidence type="ECO:0000259" key="24">
    <source>
        <dbReference type="Pfam" id="PF08245"/>
    </source>
</evidence>
<evidence type="ECO:0000259" key="23">
    <source>
        <dbReference type="Pfam" id="PF02875"/>
    </source>
</evidence>
<dbReference type="InterPro" id="IPR036615">
    <property type="entry name" value="Mur_ligase_C_dom_sf"/>
</dbReference>
<comment type="catalytic activity">
    <reaction evidence="20">
        <text>(6R)-5,10-methylenetetrahydrofolyl-(gamma-L-Glu)(n) + L-glutamate + ATP = (6R)-5,10-methylenetetrahydrofolyl-(gamma-L-Glu)(n+1) + ADP + phosphate + H(+)</text>
        <dbReference type="Rhea" id="RHEA:51912"/>
        <dbReference type="Rhea" id="RHEA-COMP:13257"/>
        <dbReference type="Rhea" id="RHEA-COMP:13258"/>
        <dbReference type="ChEBI" id="CHEBI:15378"/>
        <dbReference type="ChEBI" id="CHEBI:29985"/>
        <dbReference type="ChEBI" id="CHEBI:30616"/>
        <dbReference type="ChEBI" id="CHEBI:43474"/>
        <dbReference type="ChEBI" id="CHEBI:136572"/>
        <dbReference type="ChEBI" id="CHEBI:456216"/>
        <dbReference type="EC" id="6.3.2.17"/>
    </reaction>
</comment>
<evidence type="ECO:0000256" key="9">
    <source>
        <dbReference type="ARBA" id="ARBA00022598"/>
    </source>
</evidence>
<protein>
    <recommendedName>
        <fullName evidence="8">Dihydrofolate synthase/folylpolyglutamate synthase</fullName>
        <ecNumber evidence="6">6.3.2.12</ecNumber>
        <ecNumber evidence="7">6.3.2.17</ecNumber>
    </recommendedName>
    <alternativeName>
        <fullName evidence="17">Folylpoly-gamma-glutamate synthetase-dihydrofolate synthetase</fullName>
    </alternativeName>
    <alternativeName>
        <fullName evidence="15">Folylpolyglutamate synthetase</fullName>
    </alternativeName>
    <alternativeName>
        <fullName evidence="16">Tetrahydrofolylpolyglutamate synthase</fullName>
    </alternativeName>
</protein>
<dbReference type="PROSITE" id="PS01012">
    <property type="entry name" value="FOLYLPOLYGLU_SYNT_2"/>
    <property type="match status" value="1"/>
</dbReference>
<evidence type="ECO:0000256" key="1">
    <source>
        <dbReference type="ARBA" id="ARBA00001946"/>
    </source>
</evidence>
<feature type="domain" description="Mur ligase C-terminal" evidence="23">
    <location>
        <begin position="295"/>
        <end position="412"/>
    </location>
</feature>
<keyword evidence="10" id="KW-0479">Metal-binding</keyword>
<dbReference type="Gene3D" id="3.90.190.20">
    <property type="entry name" value="Mur ligase, C-terminal domain"/>
    <property type="match status" value="1"/>
</dbReference>
<dbReference type="InterPro" id="IPR001645">
    <property type="entry name" value="Folylpolyglutamate_synth"/>
</dbReference>
<comment type="pathway">
    <text evidence="3">Cofactor biosynthesis; tetrahydrofolate biosynthesis; 7,8-dihydrofolate from 2-amino-4-hydroxy-6-hydroxymethyl-7,8-dihydropteridine diphosphate and 4-aminobenzoate: step 2/2.</text>
</comment>
<evidence type="ECO:0000256" key="4">
    <source>
        <dbReference type="ARBA" id="ARBA00005150"/>
    </source>
</evidence>
<comment type="catalytic activity">
    <reaction evidence="19">
        <text>10-formyltetrahydrofolyl-(gamma-L-Glu)(n) + L-glutamate + ATP = 10-formyltetrahydrofolyl-(gamma-L-Glu)(n+1) + ADP + phosphate + H(+)</text>
        <dbReference type="Rhea" id="RHEA:51904"/>
        <dbReference type="Rhea" id="RHEA-COMP:13088"/>
        <dbReference type="Rhea" id="RHEA-COMP:14300"/>
        <dbReference type="ChEBI" id="CHEBI:15378"/>
        <dbReference type="ChEBI" id="CHEBI:29985"/>
        <dbReference type="ChEBI" id="CHEBI:30616"/>
        <dbReference type="ChEBI" id="CHEBI:43474"/>
        <dbReference type="ChEBI" id="CHEBI:134413"/>
        <dbReference type="ChEBI" id="CHEBI:456216"/>
        <dbReference type="EC" id="6.3.2.17"/>
    </reaction>
</comment>
<comment type="catalytic activity">
    <reaction evidence="18">
        <text>(6S)-5,6,7,8-tetrahydrofolyl-(gamma-L-Glu)(n) + L-glutamate + ATP = (6S)-5,6,7,8-tetrahydrofolyl-(gamma-L-Glu)(n+1) + ADP + phosphate + H(+)</text>
        <dbReference type="Rhea" id="RHEA:10580"/>
        <dbReference type="Rhea" id="RHEA-COMP:14738"/>
        <dbReference type="Rhea" id="RHEA-COMP:14740"/>
        <dbReference type="ChEBI" id="CHEBI:15378"/>
        <dbReference type="ChEBI" id="CHEBI:29985"/>
        <dbReference type="ChEBI" id="CHEBI:30616"/>
        <dbReference type="ChEBI" id="CHEBI:43474"/>
        <dbReference type="ChEBI" id="CHEBI:141005"/>
        <dbReference type="ChEBI" id="CHEBI:456216"/>
        <dbReference type="EC" id="6.3.2.17"/>
    </reaction>
</comment>
<keyword evidence="14" id="KW-0289">Folate biosynthesis</keyword>
<dbReference type="InterPro" id="IPR013221">
    <property type="entry name" value="Mur_ligase_cen"/>
</dbReference>
<dbReference type="InterPro" id="IPR004101">
    <property type="entry name" value="Mur_ligase_C"/>
</dbReference>
<evidence type="ECO:0000256" key="21">
    <source>
        <dbReference type="ARBA" id="ARBA00049161"/>
    </source>
</evidence>
<evidence type="ECO:0000256" key="10">
    <source>
        <dbReference type="ARBA" id="ARBA00022723"/>
    </source>
</evidence>
<dbReference type="SUPFAM" id="SSF53623">
    <property type="entry name" value="MurD-like peptide ligases, catalytic domain"/>
    <property type="match status" value="1"/>
</dbReference>
<feature type="domain" description="Mur ligase central" evidence="24">
    <location>
        <begin position="68"/>
        <end position="207"/>
    </location>
</feature>
<evidence type="ECO:0000256" key="2">
    <source>
        <dbReference type="ARBA" id="ARBA00002714"/>
    </source>
</evidence>
<evidence type="ECO:0000256" key="13">
    <source>
        <dbReference type="ARBA" id="ARBA00022842"/>
    </source>
</evidence>
<dbReference type="RefSeq" id="WP_151667041.1">
    <property type="nucleotide sequence ID" value="NZ_WBVO01000004.1"/>
</dbReference>
<keyword evidence="12 22" id="KW-0067">ATP-binding</keyword>
<evidence type="ECO:0000256" key="7">
    <source>
        <dbReference type="ARBA" id="ARBA00013025"/>
    </source>
</evidence>
<organism evidence="25 26">
    <name type="scientific">Phaeocystidibacter luteus</name>
    <dbReference type="NCBI Taxonomy" id="911197"/>
    <lineage>
        <taxon>Bacteria</taxon>
        <taxon>Pseudomonadati</taxon>
        <taxon>Bacteroidota</taxon>
        <taxon>Flavobacteriia</taxon>
        <taxon>Flavobacteriales</taxon>
        <taxon>Phaeocystidibacteraceae</taxon>
        <taxon>Phaeocystidibacter</taxon>
    </lineage>
</organism>
<dbReference type="NCBIfam" id="TIGR01499">
    <property type="entry name" value="folC"/>
    <property type="match status" value="1"/>
</dbReference>
<evidence type="ECO:0000256" key="22">
    <source>
        <dbReference type="PIRNR" id="PIRNR001563"/>
    </source>
</evidence>
<gene>
    <name evidence="25" type="ORF">F8C67_06620</name>
</gene>
<dbReference type="Pfam" id="PF08245">
    <property type="entry name" value="Mur_ligase_M"/>
    <property type="match status" value="1"/>
</dbReference>
<dbReference type="AlphaFoldDB" id="A0A6N6RL32"/>
<keyword evidence="11 22" id="KW-0547">Nucleotide-binding</keyword>
<dbReference type="EMBL" id="WBVO01000004">
    <property type="protein sequence ID" value="KAB2810252.1"/>
    <property type="molecule type" value="Genomic_DNA"/>
</dbReference>
<evidence type="ECO:0000256" key="3">
    <source>
        <dbReference type="ARBA" id="ARBA00004799"/>
    </source>
</evidence>
<dbReference type="PANTHER" id="PTHR11136:SF0">
    <property type="entry name" value="DIHYDROFOLATE SYNTHETASE-RELATED"/>
    <property type="match status" value="1"/>
</dbReference>
<dbReference type="EC" id="6.3.2.17" evidence="7"/>
<comment type="caution">
    <text evidence="25">The sequence shown here is derived from an EMBL/GenBank/DDBJ whole genome shotgun (WGS) entry which is preliminary data.</text>
</comment>
<comment type="function">
    <text evidence="2">Functions in two distinct reactions of the de novo folate biosynthetic pathway. Catalyzes the addition of a glutamate residue to dihydropteroate (7,8-dihydropteroate or H2Pte) to form dihydrofolate (7,8-dihydrofolate monoglutamate or H2Pte-Glu). Also catalyzes successive additions of L-glutamate to tetrahydrofolate or 10-formyltetrahydrofolate or 5,10-methylenetetrahydrofolate, leading to folylpolyglutamate derivatives.</text>
</comment>
<evidence type="ECO:0000256" key="20">
    <source>
        <dbReference type="ARBA" id="ARBA00049035"/>
    </source>
</evidence>
<evidence type="ECO:0000256" key="11">
    <source>
        <dbReference type="ARBA" id="ARBA00022741"/>
    </source>
</evidence>
<keyword evidence="9 22" id="KW-0436">Ligase</keyword>
<evidence type="ECO:0000256" key="16">
    <source>
        <dbReference type="ARBA" id="ARBA00030592"/>
    </source>
</evidence>
<evidence type="ECO:0000313" key="25">
    <source>
        <dbReference type="EMBL" id="KAB2810252.1"/>
    </source>
</evidence>